<dbReference type="EMBL" id="JACBAE010000912">
    <property type="protein sequence ID" value="KAF7174477.1"/>
    <property type="molecule type" value="Genomic_DNA"/>
</dbReference>
<dbReference type="AlphaFoldDB" id="A0A8H6V1E6"/>
<dbReference type="Proteomes" id="UP000654922">
    <property type="component" value="Unassembled WGS sequence"/>
</dbReference>
<protein>
    <submittedName>
        <fullName evidence="1">Uncharacterized protein</fullName>
    </submittedName>
</protein>
<gene>
    <name evidence="1" type="ORF">CNMCM5623_007360</name>
</gene>
<comment type="caution">
    <text evidence="1">The sequence shown here is derived from an EMBL/GenBank/DDBJ whole genome shotgun (WGS) entry which is preliminary data.</text>
</comment>
<reference evidence="1" key="1">
    <citation type="submission" date="2020-06" db="EMBL/GenBank/DDBJ databases">
        <title>Draft genome sequences of strains closely related to Aspergillus parafelis and Aspergillus hiratsukae.</title>
        <authorList>
            <person name="Dos Santos R.A.C."/>
            <person name="Rivero-Menendez O."/>
            <person name="Steenwyk J.L."/>
            <person name="Mead M.E."/>
            <person name="Goldman G.H."/>
            <person name="Alastruey-Izquierdo A."/>
            <person name="Rokas A."/>
        </authorList>
    </citation>
    <scope>NUCLEOTIDE SEQUENCE</scope>
    <source>
        <strain evidence="1">CNM-CM5623</strain>
    </source>
</reference>
<organism evidence="1 2">
    <name type="scientific">Aspergillus felis</name>
    <dbReference type="NCBI Taxonomy" id="1287682"/>
    <lineage>
        <taxon>Eukaryota</taxon>
        <taxon>Fungi</taxon>
        <taxon>Dikarya</taxon>
        <taxon>Ascomycota</taxon>
        <taxon>Pezizomycotina</taxon>
        <taxon>Eurotiomycetes</taxon>
        <taxon>Eurotiomycetidae</taxon>
        <taxon>Eurotiales</taxon>
        <taxon>Aspergillaceae</taxon>
        <taxon>Aspergillus</taxon>
        <taxon>Aspergillus subgen. Fumigati</taxon>
    </lineage>
</organism>
<sequence>MASAANTNPKPKPAVNAYHILRKKSSSRVKLPPLMNPPHMILHVVYPAKHPPTIRPLTHNTGVMLRLVPGTVLLAREPARNSLRTALVPTEQMLPVPVEVLAQVAAAEERRGRGAAWVSTAPGAVGVGNTIVV</sequence>
<accession>A0A8H6V1E6</accession>
<proteinExistence type="predicted"/>
<name>A0A8H6V1E6_9EURO</name>
<evidence type="ECO:0000313" key="2">
    <source>
        <dbReference type="Proteomes" id="UP000654922"/>
    </source>
</evidence>
<evidence type="ECO:0000313" key="1">
    <source>
        <dbReference type="EMBL" id="KAF7174477.1"/>
    </source>
</evidence>